<dbReference type="EMBL" id="CM055095">
    <property type="protein sequence ID" value="KAJ7557849.1"/>
    <property type="molecule type" value="Genomic_DNA"/>
</dbReference>
<accession>A0ACC2DU64</accession>
<comment type="caution">
    <text evidence="1">The sequence shown here is derived from an EMBL/GenBank/DDBJ whole genome shotgun (WGS) entry which is preliminary data.</text>
</comment>
<reference evidence="2" key="1">
    <citation type="journal article" date="2024" name="Proc. Natl. Acad. Sci. U.S.A.">
        <title>Extraordinary preservation of gene collinearity over three hundred million years revealed in homosporous lycophytes.</title>
        <authorList>
            <person name="Li C."/>
            <person name="Wickell D."/>
            <person name="Kuo L.Y."/>
            <person name="Chen X."/>
            <person name="Nie B."/>
            <person name="Liao X."/>
            <person name="Peng D."/>
            <person name="Ji J."/>
            <person name="Jenkins J."/>
            <person name="Williams M."/>
            <person name="Shu S."/>
            <person name="Plott C."/>
            <person name="Barry K."/>
            <person name="Rajasekar S."/>
            <person name="Grimwood J."/>
            <person name="Han X."/>
            <person name="Sun S."/>
            <person name="Hou Z."/>
            <person name="He W."/>
            <person name="Dai G."/>
            <person name="Sun C."/>
            <person name="Schmutz J."/>
            <person name="Leebens-Mack J.H."/>
            <person name="Li F.W."/>
            <person name="Wang L."/>
        </authorList>
    </citation>
    <scope>NUCLEOTIDE SEQUENCE [LARGE SCALE GENOMIC DNA]</scope>
    <source>
        <strain evidence="2">cv. PW_Plant_1</strain>
    </source>
</reference>
<name>A0ACC2DU64_DIPCM</name>
<evidence type="ECO:0000313" key="2">
    <source>
        <dbReference type="Proteomes" id="UP001162992"/>
    </source>
</evidence>
<proteinExistence type="predicted"/>
<keyword evidence="2" id="KW-1185">Reference proteome</keyword>
<gene>
    <name evidence="1" type="ORF">O6H91_04G012400</name>
</gene>
<sequence length="598" mass="67028">MLIDWKMPGMIKAESSSRLVSSASHSSLLPSSPETHLPRLDSSSVSSLSALNRFSQQLRSEERGLWLIHLLLSCANAVANNNIESTNGCLEQLSALASLTGDPMQRVATYFMEGLAARVTKVWPGVYKALQCTQLPSASDLLETQKAFFYACPFLKFAFLTVNQAILDAMQGERVVHIVDLDSYEVVQWLALLQAFSSRPGGPPHLRITVVSKRRDILLQMARRLSEEAERLDIPFQFHPVHVSLGDLEADMLGIKTGEAVAVSSVMKLHSLLAEEDVDVANGSNNLHKVSSSQTVTETLTRKGTFGTEDIEWPGKQNSSGELIYEQKNSRNLQRDDSEDAQFLRSWLHASGSKRSRDEFEEDARELRRFQDTDMGGDGAISSTYQFLAPTFPCADLSLSRQPDGRKSSSEAVARSKKTVRTLFPWSQDSLKAGRVTPHSFGKESAIDRVLRVLRDLSPKAMVLVEQDSSHNGSTLSERFVEALYYYSAMFDSVDSTLPHNCHDRMTIEKHLFGEEIKNIVACEGLERLERHEKLIMWRKRMERARFVPLILNTSTIFQAENLLRSYASDGYRLVEDNGCLTLCWHSTPLLSSSAWQM</sequence>
<evidence type="ECO:0000313" key="1">
    <source>
        <dbReference type="EMBL" id="KAJ7557849.1"/>
    </source>
</evidence>
<protein>
    <submittedName>
        <fullName evidence="1">Uncharacterized protein</fullName>
    </submittedName>
</protein>
<organism evidence="1 2">
    <name type="scientific">Diphasiastrum complanatum</name>
    <name type="common">Issler's clubmoss</name>
    <name type="synonym">Lycopodium complanatum</name>
    <dbReference type="NCBI Taxonomy" id="34168"/>
    <lineage>
        <taxon>Eukaryota</taxon>
        <taxon>Viridiplantae</taxon>
        <taxon>Streptophyta</taxon>
        <taxon>Embryophyta</taxon>
        <taxon>Tracheophyta</taxon>
        <taxon>Lycopodiopsida</taxon>
        <taxon>Lycopodiales</taxon>
        <taxon>Lycopodiaceae</taxon>
        <taxon>Lycopodioideae</taxon>
        <taxon>Diphasiastrum</taxon>
    </lineage>
</organism>
<dbReference type="Proteomes" id="UP001162992">
    <property type="component" value="Chromosome 4"/>
</dbReference>